<feature type="compositionally biased region" description="Polar residues" evidence="1">
    <location>
        <begin position="512"/>
        <end position="522"/>
    </location>
</feature>
<dbReference type="EMBL" id="LT598461">
    <property type="protein sequence ID" value="SCU98980.1"/>
    <property type="molecule type" value="Genomic_DNA"/>
</dbReference>
<dbReference type="GO" id="GO:0005886">
    <property type="term" value="C:plasma membrane"/>
    <property type="evidence" value="ECO:0007669"/>
    <property type="project" value="EnsemblFungi"/>
</dbReference>
<name>A0A1G4K587_9SACH</name>
<dbReference type="GO" id="GO:0009410">
    <property type="term" value="P:response to xenobiotic stimulus"/>
    <property type="evidence" value="ECO:0007669"/>
    <property type="project" value="EnsemblFungi"/>
</dbReference>
<feature type="compositionally biased region" description="Polar residues" evidence="1">
    <location>
        <begin position="469"/>
        <end position="480"/>
    </location>
</feature>
<feature type="compositionally biased region" description="Low complexity" evidence="1">
    <location>
        <begin position="659"/>
        <end position="682"/>
    </location>
</feature>
<dbReference type="PANTHER" id="PTHR11188:SF17">
    <property type="entry name" value="FI21816P1"/>
    <property type="match status" value="1"/>
</dbReference>
<dbReference type="GO" id="GO:0030674">
    <property type="term" value="F:protein-macromolecule adaptor activity"/>
    <property type="evidence" value="ECO:0007669"/>
    <property type="project" value="TreeGrafter"/>
</dbReference>
<feature type="compositionally biased region" description="Polar residues" evidence="1">
    <location>
        <begin position="683"/>
        <end position="692"/>
    </location>
</feature>
<protein>
    <submittedName>
        <fullName evidence="3">LADA_0H16578g1_1</fullName>
    </submittedName>
</protein>
<proteinExistence type="predicted"/>
<feature type="compositionally biased region" description="Gly residues" evidence="1">
    <location>
        <begin position="695"/>
        <end position="706"/>
    </location>
</feature>
<accession>A0A1G4K587</accession>
<dbReference type="Pfam" id="PF02752">
    <property type="entry name" value="Arrestin_C"/>
    <property type="match status" value="1"/>
</dbReference>
<dbReference type="InterPro" id="IPR014752">
    <property type="entry name" value="Arrestin-like_C"/>
</dbReference>
<sequence length="768" mass="82999">MGFTGTKNHKPPALFEIRVKSAEHDVIVVKGAPHEASSVLLSGTIVLSVSEPMQVKKLALRMYGMMRLNLTTSYRGPKGPAERSFKYDKRFFEHVWDNINVQDYLQDPHNNFEFKRPLSSKTSSFSNLHGLHSKAKSTTSLMSLGSGQGGSGHILAKGNYEFPFSAILPGTLTESVEGLPNASVIYKVQATIERGKFTTDLIAKKHLRVVRTLTTDAVELSETMSVDNTWPKKVDYSISVPSKAIAIGSSTVIHLLLVPLLKGLRLGPIKVSLVEYSSYCAPYGAGNNQERVVSKLKLSDPLGHFNTTDGEFQSVEYQDKWEVAAPFDIPASLSKCTQDCSILSNIKVRHKLKFVISLVNPDGHVSELRASLPIQLFISPFVALGVKCTDSLDSSANVSANSTDVEGDDNDDDDDDDMIFANTASQLDLGALSPNQNQPGSSNFGPALLAPPNYESHIYDRLWSGISIENTPTHSGQQSPVGGREGSFLSSPQEISALQQGLQRLHVEQEGFQNDDNANGGTDNELPVTPELNGQSEVASENSAPHDYFSAPIPRHVQSMFAMNRLRSPTPMLSPGLDHISRANSFGPALTSVKSDWKINTLSRVPSYDNAMKGDSLPIDLPPAYPNAEGEDSTPDIERPKSVHQKSSEMHRTNSGTRLSHAALSRSNNSSSSSLPKFSLSRNNTGGSNVSINGGASGGTSGGAKGGTASKQFGFNMTPLGSRRDLKQDQSHAQFSLHDSDSIGTTPSISRNGSLVNIKGLLNRKPKK</sequence>
<feature type="compositionally biased region" description="Polar residues" evidence="1">
    <location>
        <begin position="394"/>
        <end position="404"/>
    </location>
</feature>
<dbReference type="GO" id="GO:0002092">
    <property type="term" value="P:positive regulation of receptor internalization"/>
    <property type="evidence" value="ECO:0007669"/>
    <property type="project" value="EnsemblFungi"/>
</dbReference>
<evidence type="ECO:0000313" key="4">
    <source>
        <dbReference type="Proteomes" id="UP000190274"/>
    </source>
</evidence>
<dbReference type="InterPro" id="IPR011022">
    <property type="entry name" value="Arrestin_C-like"/>
</dbReference>
<feature type="compositionally biased region" description="Polar residues" evidence="1">
    <location>
        <begin position="742"/>
        <end position="755"/>
    </location>
</feature>
<organism evidence="3 4">
    <name type="scientific">Lachancea dasiensis</name>
    <dbReference type="NCBI Taxonomy" id="1072105"/>
    <lineage>
        <taxon>Eukaryota</taxon>
        <taxon>Fungi</taxon>
        <taxon>Dikarya</taxon>
        <taxon>Ascomycota</taxon>
        <taxon>Saccharomycotina</taxon>
        <taxon>Saccharomycetes</taxon>
        <taxon>Saccharomycetales</taxon>
        <taxon>Saccharomycetaceae</taxon>
        <taxon>Lachancea</taxon>
    </lineage>
</organism>
<dbReference type="Proteomes" id="UP000190274">
    <property type="component" value="Chromosome H"/>
</dbReference>
<dbReference type="OrthoDB" id="2333384at2759"/>
<gene>
    <name evidence="3" type="ORF">LADA_0H16578G</name>
</gene>
<dbReference type="GO" id="GO:0071333">
    <property type="term" value="P:cellular response to glucose stimulus"/>
    <property type="evidence" value="ECO:0007669"/>
    <property type="project" value="EnsemblFungi"/>
</dbReference>
<reference evidence="3 4" key="1">
    <citation type="submission" date="2016-03" db="EMBL/GenBank/DDBJ databases">
        <authorList>
            <person name="Devillers H."/>
        </authorList>
    </citation>
    <scope>NUCLEOTIDE SEQUENCE [LARGE SCALE GENOMIC DNA]</scope>
    <source>
        <strain evidence="3">CBS 10888</strain>
    </source>
</reference>
<feature type="compositionally biased region" description="Basic and acidic residues" evidence="1">
    <location>
        <begin position="636"/>
        <end position="652"/>
    </location>
</feature>
<dbReference type="SMART" id="SM01017">
    <property type="entry name" value="Arrestin_C"/>
    <property type="match status" value="1"/>
</dbReference>
<feature type="region of interest" description="Disordered" evidence="1">
    <location>
        <begin position="609"/>
        <end position="768"/>
    </location>
</feature>
<dbReference type="STRING" id="1266660.A0A1G4K587"/>
<dbReference type="InterPro" id="IPR050357">
    <property type="entry name" value="Arrestin_domain-protein"/>
</dbReference>
<evidence type="ECO:0000259" key="2">
    <source>
        <dbReference type="SMART" id="SM01017"/>
    </source>
</evidence>
<dbReference type="Gene3D" id="2.60.40.640">
    <property type="match status" value="2"/>
</dbReference>
<feature type="region of interest" description="Disordered" evidence="1">
    <location>
        <begin position="394"/>
        <end position="418"/>
    </location>
</feature>
<feature type="compositionally biased region" description="Acidic residues" evidence="1">
    <location>
        <begin position="405"/>
        <end position="418"/>
    </location>
</feature>
<feature type="region of interest" description="Disordered" evidence="1">
    <location>
        <begin position="512"/>
        <end position="549"/>
    </location>
</feature>
<feature type="domain" description="Arrestin C-terminal-like" evidence="2">
    <location>
        <begin position="230"/>
        <end position="381"/>
    </location>
</feature>
<evidence type="ECO:0000256" key="1">
    <source>
        <dbReference type="SAM" id="MobiDB-lite"/>
    </source>
</evidence>
<dbReference type="GO" id="GO:0031625">
    <property type="term" value="F:ubiquitin protein ligase binding"/>
    <property type="evidence" value="ECO:0007669"/>
    <property type="project" value="EnsemblFungi"/>
</dbReference>
<dbReference type="GO" id="GO:0070086">
    <property type="term" value="P:ubiquitin-dependent endocytosis"/>
    <property type="evidence" value="ECO:0007669"/>
    <property type="project" value="EnsemblFungi"/>
</dbReference>
<dbReference type="GO" id="GO:0005829">
    <property type="term" value="C:cytosol"/>
    <property type="evidence" value="ECO:0007669"/>
    <property type="project" value="TreeGrafter"/>
</dbReference>
<dbReference type="AlphaFoldDB" id="A0A1G4K587"/>
<feature type="compositionally biased region" description="Polar residues" evidence="1">
    <location>
        <begin position="532"/>
        <end position="543"/>
    </location>
</feature>
<dbReference type="PANTHER" id="PTHR11188">
    <property type="entry name" value="ARRESTIN DOMAIN CONTAINING PROTEIN"/>
    <property type="match status" value="1"/>
</dbReference>
<feature type="region of interest" description="Disordered" evidence="1">
    <location>
        <begin position="469"/>
        <end position="490"/>
    </location>
</feature>
<dbReference type="SUPFAM" id="SSF81296">
    <property type="entry name" value="E set domains"/>
    <property type="match status" value="1"/>
</dbReference>
<keyword evidence="4" id="KW-1185">Reference proteome</keyword>
<dbReference type="InterPro" id="IPR014756">
    <property type="entry name" value="Ig_E-set"/>
</dbReference>
<evidence type="ECO:0000313" key="3">
    <source>
        <dbReference type="EMBL" id="SCU98980.1"/>
    </source>
</evidence>